<protein>
    <submittedName>
        <fullName evidence="1">Uncharacterized protein</fullName>
    </submittedName>
</protein>
<reference evidence="1" key="1">
    <citation type="submission" date="2020-08" db="EMBL/GenBank/DDBJ databases">
        <title>Multicomponent nature underlies the extraordinary mechanical properties of spider dragline silk.</title>
        <authorList>
            <person name="Kono N."/>
            <person name="Nakamura H."/>
            <person name="Mori M."/>
            <person name="Yoshida Y."/>
            <person name="Ohtoshi R."/>
            <person name="Malay A.D."/>
            <person name="Moran D.A.P."/>
            <person name="Tomita M."/>
            <person name="Numata K."/>
            <person name="Arakawa K."/>
        </authorList>
    </citation>
    <scope>NUCLEOTIDE SEQUENCE</scope>
</reference>
<evidence type="ECO:0000313" key="1">
    <source>
        <dbReference type="EMBL" id="GFY66200.1"/>
    </source>
</evidence>
<proteinExistence type="predicted"/>
<gene>
    <name evidence="1" type="ORF">TNIN_369741</name>
</gene>
<evidence type="ECO:0000313" key="2">
    <source>
        <dbReference type="Proteomes" id="UP000886998"/>
    </source>
</evidence>
<keyword evidence="2" id="KW-1185">Reference proteome</keyword>
<accession>A0A8X7CHP4</accession>
<comment type="caution">
    <text evidence="1">The sequence shown here is derived from an EMBL/GenBank/DDBJ whole genome shotgun (WGS) entry which is preliminary data.</text>
</comment>
<sequence length="99" mass="10294">MGYGFPIPTNTATVPPMVVLALTQKIWAGRVSGVLPGVDEGWAIPYRGNTSLMNSVSGGNVITKAQGKKGTGSSPDVTISSSADLWLLGVCEKSPLYLN</sequence>
<name>A0A8X7CHP4_9ARAC</name>
<dbReference type="OrthoDB" id="6628116at2759"/>
<dbReference type="EMBL" id="BMAV01015897">
    <property type="protein sequence ID" value="GFY66200.1"/>
    <property type="molecule type" value="Genomic_DNA"/>
</dbReference>
<organism evidence="1 2">
    <name type="scientific">Trichonephila inaurata madagascariensis</name>
    <dbReference type="NCBI Taxonomy" id="2747483"/>
    <lineage>
        <taxon>Eukaryota</taxon>
        <taxon>Metazoa</taxon>
        <taxon>Ecdysozoa</taxon>
        <taxon>Arthropoda</taxon>
        <taxon>Chelicerata</taxon>
        <taxon>Arachnida</taxon>
        <taxon>Araneae</taxon>
        <taxon>Araneomorphae</taxon>
        <taxon>Entelegynae</taxon>
        <taxon>Araneoidea</taxon>
        <taxon>Nephilidae</taxon>
        <taxon>Trichonephila</taxon>
        <taxon>Trichonephila inaurata</taxon>
    </lineage>
</organism>
<dbReference type="Proteomes" id="UP000886998">
    <property type="component" value="Unassembled WGS sequence"/>
</dbReference>
<dbReference type="AlphaFoldDB" id="A0A8X7CHP4"/>